<accession>A0A0W1A451</accession>
<dbReference type="RefSeq" id="WP_058494031.1">
    <property type="nucleotide sequence ID" value="NZ_CBCRUR010000018.1"/>
</dbReference>
<comment type="caution">
    <text evidence="1">The sequence shown here is derived from an EMBL/GenBank/DDBJ whole genome shotgun (WGS) entry which is preliminary data.</text>
</comment>
<evidence type="ECO:0000313" key="1">
    <source>
        <dbReference type="EMBL" id="KTD76141.1"/>
    </source>
</evidence>
<reference evidence="1 2" key="1">
    <citation type="submission" date="2015-11" db="EMBL/GenBank/DDBJ databases">
        <title>Genomic analysis of 38 Legionella species identifies large and diverse effector repertoires.</title>
        <authorList>
            <person name="Burstein D."/>
            <person name="Amaro F."/>
            <person name="Zusman T."/>
            <person name="Lifshitz Z."/>
            <person name="Cohen O."/>
            <person name="Gilbert J.A."/>
            <person name="Pupko T."/>
            <person name="Shuman H.A."/>
            <person name="Segal G."/>
        </authorList>
    </citation>
    <scope>NUCLEOTIDE SEQUENCE [LARGE SCALE GENOMIC DNA]</scope>
    <source>
        <strain evidence="1 2">ATCC 49508</strain>
    </source>
</reference>
<organism evidence="1 2">
    <name type="scientific">Legionella worsleiensis</name>
    <dbReference type="NCBI Taxonomy" id="45076"/>
    <lineage>
        <taxon>Bacteria</taxon>
        <taxon>Pseudomonadati</taxon>
        <taxon>Pseudomonadota</taxon>
        <taxon>Gammaproteobacteria</taxon>
        <taxon>Legionellales</taxon>
        <taxon>Legionellaceae</taxon>
        <taxon>Legionella</taxon>
    </lineage>
</organism>
<name>A0A0W1A451_9GAMM</name>
<protein>
    <submittedName>
        <fullName evidence="1">Uncharacterized protein</fullName>
    </submittedName>
</protein>
<dbReference type="Proteomes" id="UP000054662">
    <property type="component" value="Unassembled WGS sequence"/>
</dbReference>
<dbReference type="PATRIC" id="fig|45076.6.peg.2480"/>
<evidence type="ECO:0000313" key="2">
    <source>
        <dbReference type="Proteomes" id="UP000054662"/>
    </source>
</evidence>
<dbReference type="OrthoDB" id="9935405at2"/>
<sequence>MYESGFYKSEAMLKPYSELKFERAVGTSLIIISERPAHCILGLVIDRQSDYTLTLAAIPLVTCSAYIFSFTNYDGVEKAIIYHATSCGPRFVEWIASQIASETDLSSVSIIIATPGKGGSNLGRNLGRNPDYIDLNEKHLGRLFNVGFTSTPQILFDCSHYKITSKGKHGVDKDIADLVFNKVTRPVASAAKQSEASVHDEQRCSCFFL</sequence>
<dbReference type="EMBL" id="LNZC01000029">
    <property type="protein sequence ID" value="KTD76141.1"/>
    <property type="molecule type" value="Genomic_DNA"/>
</dbReference>
<proteinExistence type="predicted"/>
<keyword evidence="2" id="KW-1185">Reference proteome</keyword>
<dbReference type="AlphaFoldDB" id="A0A0W1A451"/>
<gene>
    <name evidence="1" type="ORF">Lwor_2259</name>
</gene>